<keyword evidence="2" id="KW-1185">Reference proteome</keyword>
<comment type="caution">
    <text evidence="1">The sequence shown here is derived from an EMBL/GenBank/DDBJ whole genome shotgun (WGS) entry which is preliminary data.</text>
</comment>
<dbReference type="EMBL" id="VKKU01000002">
    <property type="protein sequence ID" value="TSB01522.1"/>
    <property type="molecule type" value="Genomic_DNA"/>
</dbReference>
<name>A0A553WA20_9SPHN</name>
<evidence type="ECO:0000313" key="2">
    <source>
        <dbReference type="Proteomes" id="UP000320160"/>
    </source>
</evidence>
<evidence type="ECO:0000313" key="1">
    <source>
        <dbReference type="EMBL" id="TSB01522.1"/>
    </source>
</evidence>
<sequence length="457" mass="49479">MQFSRRSFNFGLGSLAFAGLAQRSLAQMPPAARSEVSGYGALLPDPDHLIDLPKGFTYQVISRFGNVMDDGFVVPNAGDGMGAFAAGKGKVALVRNHELSPRDLRFGPFPGKVGAEVRAYDRMADAGGMPLPGGTTTLIYDLKSGRKEAEWLSLSGTIRNCAGGITPWGSWLTCEENVTRAGQGVGQDHGYVFEVPSAHKGLVDPVPLKAMGRFNHEAACVDPRTGIVYLTEDRDDSLLYRFIPNVRGELAKGGRLEALALGEAGIKDSRNWTGAAVLRGKPLRANWIPLDNPESPDDDLRLRGHALGATLFARGEGIWWGKGELYFACTDGGAMKLGQIFRYVPAVNEGFPGESDAPGRIELFYESQDAAAYNYGDNLCVMPNGHLMVCEDQYTDIADNHLRGITPDGKAYVFARSRVQTEFAGACFSPDGSTMFVNFYAPTMTLAIRGPWHKVRG</sequence>
<dbReference type="PANTHER" id="PTHR35399:SF4">
    <property type="entry name" value="MEMBRANE PROTEIN"/>
    <property type="match status" value="1"/>
</dbReference>
<dbReference type="AlphaFoldDB" id="A0A553WA20"/>
<dbReference type="Pfam" id="PF05787">
    <property type="entry name" value="PhoX"/>
    <property type="match status" value="2"/>
</dbReference>
<dbReference type="Proteomes" id="UP000320160">
    <property type="component" value="Unassembled WGS sequence"/>
</dbReference>
<protein>
    <submittedName>
        <fullName evidence="1">DUF839 domain-containing protein</fullName>
    </submittedName>
</protein>
<dbReference type="RefSeq" id="WP_143776740.1">
    <property type="nucleotide sequence ID" value="NZ_VKKU01000002.1"/>
</dbReference>
<reference evidence="1 2" key="1">
    <citation type="submission" date="2019-07" db="EMBL/GenBank/DDBJ databases">
        <authorList>
            <person name="Park M."/>
        </authorList>
    </citation>
    <scope>NUCLEOTIDE SEQUENCE [LARGE SCALE GENOMIC DNA]</scope>
    <source>
        <strain evidence="1 2">KCTC32445</strain>
    </source>
</reference>
<accession>A0A553WA20</accession>
<organism evidence="1 2">
    <name type="scientific">Sphingorhabdus contaminans</name>
    <dbReference type="NCBI Taxonomy" id="1343899"/>
    <lineage>
        <taxon>Bacteria</taxon>
        <taxon>Pseudomonadati</taxon>
        <taxon>Pseudomonadota</taxon>
        <taxon>Alphaproteobacteria</taxon>
        <taxon>Sphingomonadales</taxon>
        <taxon>Sphingomonadaceae</taxon>
        <taxon>Sphingorhabdus</taxon>
    </lineage>
</organism>
<gene>
    <name evidence="1" type="ORF">FOM92_10035</name>
</gene>
<dbReference type="OrthoDB" id="9801383at2"/>
<dbReference type="InterPro" id="IPR008557">
    <property type="entry name" value="PhoX"/>
</dbReference>
<dbReference type="PANTHER" id="PTHR35399">
    <property type="entry name" value="SLR8030 PROTEIN"/>
    <property type="match status" value="1"/>
</dbReference>
<proteinExistence type="predicted"/>